<dbReference type="AlphaFoldDB" id="W1PD04"/>
<accession>W1PD04</accession>
<evidence type="ECO:0000313" key="2">
    <source>
        <dbReference type="Proteomes" id="UP000017836"/>
    </source>
</evidence>
<reference evidence="2" key="1">
    <citation type="journal article" date="2013" name="Science">
        <title>The Amborella genome and the evolution of flowering plants.</title>
        <authorList>
            <consortium name="Amborella Genome Project"/>
        </authorList>
    </citation>
    <scope>NUCLEOTIDE SEQUENCE [LARGE SCALE GENOMIC DNA]</scope>
</reference>
<keyword evidence="2" id="KW-1185">Reference proteome</keyword>
<proteinExistence type="predicted"/>
<sequence>MGMPGGACMTCSLYNRQSYASMGKRIITNSNRKKKDINHIGIVKNHMGCVTKATTSFEEVYIDHSEEVLIDYSEGEVAVLGASSDQPVAVDAPSTAAFVDKFEQILGVLVRVGNAPATLEFILCGNSGHKRN</sequence>
<dbReference type="HOGENOM" id="CLU_1919871_0_0_1"/>
<dbReference type="Proteomes" id="UP000017836">
    <property type="component" value="Unassembled WGS sequence"/>
</dbReference>
<evidence type="ECO:0000313" key="1">
    <source>
        <dbReference type="EMBL" id="ERN05511.1"/>
    </source>
</evidence>
<dbReference type="EMBL" id="KI394011">
    <property type="protein sequence ID" value="ERN05511.1"/>
    <property type="molecule type" value="Genomic_DNA"/>
</dbReference>
<protein>
    <submittedName>
        <fullName evidence="1">Uncharacterized protein</fullName>
    </submittedName>
</protein>
<organism evidence="1 2">
    <name type="scientific">Amborella trichopoda</name>
    <dbReference type="NCBI Taxonomy" id="13333"/>
    <lineage>
        <taxon>Eukaryota</taxon>
        <taxon>Viridiplantae</taxon>
        <taxon>Streptophyta</taxon>
        <taxon>Embryophyta</taxon>
        <taxon>Tracheophyta</taxon>
        <taxon>Spermatophyta</taxon>
        <taxon>Magnoliopsida</taxon>
        <taxon>Amborellales</taxon>
        <taxon>Amborellaceae</taxon>
        <taxon>Amborella</taxon>
    </lineage>
</organism>
<name>W1PD04_AMBTC</name>
<dbReference type="Gramene" id="ERN05511">
    <property type="protein sequence ID" value="ERN05511"/>
    <property type="gene ID" value="AMTR_s00007p00260010"/>
</dbReference>
<gene>
    <name evidence="1" type="ORF">AMTR_s00007p00260010</name>
</gene>